<feature type="domain" description="Right handed beta helix" evidence="1">
    <location>
        <begin position="158"/>
        <end position="256"/>
    </location>
</feature>
<name>A0A6N8L2T4_9SPHI</name>
<accession>A0A6N8L2T4</accession>
<evidence type="ECO:0000313" key="2">
    <source>
        <dbReference type="EMBL" id="MVZ63646.1"/>
    </source>
</evidence>
<gene>
    <name evidence="2" type="ORF">GQF63_16585</name>
</gene>
<dbReference type="InterPro" id="IPR012334">
    <property type="entry name" value="Pectin_lyas_fold"/>
</dbReference>
<dbReference type="Pfam" id="PF13229">
    <property type="entry name" value="Beta_helix"/>
    <property type="match status" value="1"/>
</dbReference>
<dbReference type="Proteomes" id="UP000435036">
    <property type="component" value="Unassembled WGS sequence"/>
</dbReference>
<keyword evidence="3" id="KW-1185">Reference proteome</keyword>
<dbReference type="SMART" id="SM00710">
    <property type="entry name" value="PbH1"/>
    <property type="match status" value="4"/>
</dbReference>
<dbReference type="AlphaFoldDB" id="A0A6N8L2T4"/>
<dbReference type="InterPro" id="IPR011050">
    <property type="entry name" value="Pectin_lyase_fold/virulence"/>
</dbReference>
<dbReference type="Gene3D" id="2.160.20.10">
    <property type="entry name" value="Single-stranded right-handed beta-helix, Pectin lyase-like"/>
    <property type="match status" value="1"/>
</dbReference>
<organism evidence="2 3">
    <name type="scientific">Sphingobacterium humi</name>
    <dbReference type="NCBI Taxonomy" id="1796905"/>
    <lineage>
        <taxon>Bacteria</taxon>
        <taxon>Pseudomonadati</taxon>
        <taxon>Bacteroidota</taxon>
        <taxon>Sphingobacteriia</taxon>
        <taxon>Sphingobacteriales</taxon>
        <taxon>Sphingobacteriaceae</taxon>
        <taxon>Sphingobacterium</taxon>
    </lineage>
</organism>
<dbReference type="RefSeq" id="WP_160370363.1">
    <property type="nucleotide sequence ID" value="NZ_WSQA01000014.1"/>
</dbReference>
<evidence type="ECO:0000259" key="1">
    <source>
        <dbReference type="Pfam" id="PF13229"/>
    </source>
</evidence>
<dbReference type="EMBL" id="WSQA01000014">
    <property type="protein sequence ID" value="MVZ63646.1"/>
    <property type="molecule type" value="Genomic_DNA"/>
</dbReference>
<comment type="caution">
    <text evidence="2">The sequence shown here is derived from an EMBL/GenBank/DDBJ whole genome shotgun (WGS) entry which is preliminary data.</text>
</comment>
<dbReference type="InterPro" id="IPR039448">
    <property type="entry name" value="Beta_helix"/>
</dbReference>
<dbReference type="SUPFAM" id="SSF51126">
    <property type="entry name" value="Pectin lyase-like"/>
    <property type="match status" value="1"/>
</dbReference>
<sequence>MIFKLRILIIIIFSGFVRIQAQSITSIPHALLPTNYQTLAIQQQFNDLKIRAVSLVEYLPRNYIKDGSRDYTKYLQKGINENAVVILPNFPVLVNDNGLQLKSNSSILFLEKSEIILKSSSKGTYNILNLEGINNVSLFYPRIKGDLTKHLGKEGEWGMGIMIKSSENVFIYNGRIENCWGDGIYVGAVFDSARKRFLKESKNIKVYNTICNSNRRNGIAIVSVDGIEVFNSTFANSRLMYPKAGIDIEPGAAKLDNVFIKNCLTYRNKARGIDLMLRKLVGTGSREINITISNHTDHSSMVGIRIAGIKKYNRNFNKTGGRITISGLRGSKNNKLVKFEDIQDYNPYFILNGDVVINEISANQKLIMKNNK</sequence>
<dbReference type="OrthoDB" id="253409at2"/>
<proteinExistence type="predicted"/>
<evidence type="ECO:0000313" key="3">
    <source>
        <dbReference type="Proteomes" id="UP000435036"/>
    </source>
</evidence>
<protein>
    <recommendedName>
        <fullName evidence="1">Right handed beta helix domain-containing protein</fullName>
    </recommendedName>
</protein>
<reference evidence="2 3" key="1">
    <citation type="submission" date="2019-12" db="EMBL/GenBank/DDBJ databases">
        <authorList>
            <person name="Dong K."/>
        </authorList>
    </citation>
    <scope>NUCLEOTIDE SEQUENCE [LARGE SCALE GENOMIC DNA]</scope>
    <source>
        <strain evidence="2 3">JCM 31225</strain>
    </source>
</reference>
<dbReference type="InterPro" id="IPR006626">
    <property type="entry name" value="PbH1"/>
</dbReference>